<evidence type="ECO:0000256" key="1">
    <source>
        <dbReference type="SAM" id="Phobius"/>
    </source>
</evidence>
<keyword evidence="1" id="KW-0472">Membrane</keyword>
<feature type="transmembrane region" description="Helical" evidence="1">
    <location>
        <begin position="54"/>
        <end position="76"/>
    </location>
</feature>
<dbReference type="AlphaFoldDB" id="A0A5J4V3L6"/>
<dbReference type="EMBL" id="SNRW01009977">
    <property type="protein sequence ID" value="KAA6377207.1"/>
    <property type="molecule type" value="Genomic_DNA"/>
</dbReference>
<evidence type="ECO:0000313" key="3">
    <source>
        <dbReference type="Proteomes" id="UP000324800"/>
    </source>
</evidence>
<proteinExistence type="predicted"/>
<sequence>MGIMVIDVGYNFDKKMRKGSIFACQSADLQFQTKIIEYIQTFTCDVLMLFSPRIVGLVMSCFFTLIENMVPLMLAGKQPFFKSQGNTLVNSYAVWQGLASTVSLICQIVPGIPKVYWASNNDPTTLLSSFTVVQMVAVGIPFLILG</sequence>
<dbReference type="Proteomes" id="UP000324800">
    <property type="component" value="Unassembled WGS sequence"/>
</dbReference>
<accession>A0A5J4V3L6</accession>
<evidence type="ECO:0000313" key="2">
    <source>
        <dbReference type="EMBL" id="KAA6377207.1"/>
    </source>
</evidence>
<comment type="caution">
    <text evidence="2">The sequence shown here is derived from an EMBL/GenBank/DDBJ whole genome shotgun (WGS) entry which is preliminary data.</text>
</comment>
<reference evidence="2 3" key="1">
    <citation type="submission" date="2019-03" db="EMBL/GenBank/DDBJ databases">
        <title>Single cell metagenomics reveals metabolic interactions within the superorganism composed of flagellate Streblomastix strix and complex community of Bacteroidetes bacteria on its surface.</title>
        <authorList>
            <person name="Treitli S.C."/>
            <person name="Kolisko M."/>
            <person name="Husnik F."/>
            <person name="Keeling P."/>
            <person name="Hampl V."/>
        </authorList>
    </citation>
    <scope>NUCLEOTIDE SEQUENCE [LARGE SCALE GENOMIC DNA]</scope>
    <source>
        <strain evidence="2">ST1C</strain>
    </source>
</reference>
<keyword evidence="1" id="KW-1133">Transmembrane helix</keyword>
<feature type="transmembrane region" description="Helical" evidence="1">
    <location>
        <begin position="124"/>
        <end position="145"/>
    </location>
</feature>
<protein>
    <submittedName>
        <fullName evidence="2">Uncharacterized protein</fullName>
    </submittedName>
</protein>
<keyword evidence="1" id="KW-0812">Transmembrane</keyword>
<feature type="transmembrane region" description="Helical" evidence="1">
    <location>
        <begin position="88"/>
        <end position="112"/>
    </location>
</feature>
<name>A0A5J4V3L6_9EUKA</name>
<organism evidence="2 3">
    <name type="scientific">Streblomastix strix</name>
    <dbReference type="NCBI Taxonomy" id="222440"/>
    <lineage>
        <taxon>Eukaryota</taxon>
        <taxon>Metamonada</taxon>
        <taxon>Preaxostyla</taxon>
        <taxon>Oxymonadida</taxon>
        <taxon>Streblomastigidae</taxon>
        <taxon>Streblomastix</taxon>
    </lineage>
</organism>
<gene>
    <name evidence="2" type="ORF">EZS28_027267</name>
</gene>